<dbReference type="Pfam" id="PF01812">
    <property type="entry name" value="5-FTHF_cyc-lig"/>
    <property type="match status" value="1"/>
</dbReference>
<dbReference type="InterPro" id="IPR037171">
    <property type="entry name" value="NagB/RpiA_transferase-like"/>
</dbReference>
<dbReference type="Proteomes" id="UP000308891">
    <property type="component" value="Unassembled WGS sequence"/>
</dbReference>
<evidence type="ECO:0000256" key="4">
    <source>
        <dbReference type="PIRSR" id="PIRSR006806-1"/>
    </source>
</evidence>
<protein>
    <recommendedName>
        <fullName evidence="5">5-formyltetrahydrofolate cyclo-ligase</fullName>
        <ecNumber evidence="5">6.3.3.2</ecNumber>
    </recommendedName>
</protein>
<organism evidence="6 7">
    <name type="scientific">Crenobacter intestini</name>
    <dbReference type="NCBI Taxonomy" id="2563443"/>
    <lineage>
        <taxon>Bacteria</taxon>
        <taxon>Pseudomonadati</taxon>
        <taxon>Pseudomonadota</taxon>
        <taxon>Betaproteobacteria</taxon>
        <taxon>Neisseriales</taxon>
        <taxon>Neisseriaceae</taxon>
        <taxon>Crenobacter</taxon>
    </lineage>
</organism>
<evidence type="ECO:0000256" key="5">
    <source>
        <dbReference type="RuleBase" id="RU361279"/>
    </source>
</evidence>
<dbReference type="EMBL" id="STGJ01000012">
    <property type="protein sequence ID" value="TIC81157.1"/>
    <property type="molecule type" value="Genomic_DNA"/>
</dbReference>
<keyword evidence="7" id="KW-1185">Reference proteome</keyword>
<dbReference type="OrthoDB" id="9801938at2"/>
<dbReference type="SUPFAM" id="SSF100950">
    <property type="entry name" value="NagB/RpiA/CoA transferase-like"/>
    <property type="match status" value="1"/>
</dbReference>
<dbReference type="Gene3D" id="3.40.50.10420">
    <property type="entry name" value="NagB/RpiA/CoA transferase-like"/>
    <property type="match status" value="1"/>
</dbReference>
<dbReference type="InterPro" id="IPR002698">
    <property type="entry name" value="FTHF_cligase"/>
</dbReference>
<reference evidence="6 7" key="1">
    <citation type="submission" date="2019-04" db="EMBL/GenBank/DDBJ databases">
        <title>Crenobacter sp. nov.</title>
        <authorList>
            <person name="Shi S."/>
        </authorList>
    </citation>
    <scope>NUCLEOTIDE SEQUENCE [LARGE SCALE GENOMIC DNA]</scope>
    <source>
        <strain evidence="6 7">GY 70310</strain>
    </source>
</reference>
<dbReference type="GO" id="GO:0035999">
    <property type="term" value="P:tetrahydrofolate interconversion"/>
    <property type="evidence" value="ECO:0007669"/>
    <property type="project" value="TreeGrafter"/>
</dbReference>
<feature type="binding site" evidence="4">
    <location>
        <begin position="135"/>
        <end position="143"/>
    </location>
    <ligand>
        <name>ATP</name>
        <dbReference type="ChEBI" id="CHEBI:30616"/>
    </ligand>
</feature>
<keyword evidence="3 4" id="KW-0067">ATP-binding</keyword>
<proteinExistence type="inferred from homology"/>
<dbReference type="InterPro" id="IPR024185">
    <property type="entry name" value="FTHF_cligase-like_sf"/>
</dbReference>
<keyword evidence="5" id="KW-0479">Metal-binding</keyword>
<dbReference type="EC" id="6.3.3.2" evidence="5"/>
<evidence type="ECO:0000256" key="1">
    <source>
        <dbReference type="ARBA" id="ARBA00010638"/>
    </source>
</evidence>
<feature type="binding site" evidence="4">
    <location>
        <begin position="9"/>
        <end position="13"/>
    </location>
    <ligand>
        <name>ATP</name>
        <dbReference type="ChEBI" id="CHEBI:30616"/>
    </ligand>
</feature>
<keyword evidence="5" id="KW-0460">Magnesium</keyword>
<sequence>MNQSTAVDKQALRRQLRRARMAKPRAERLAAATALTRHGARLTGRGRRIGGYLAAGSEIDLEPLMSAALFRGARLFLPRIPARGRRLWFARVGGADRWRIHPRYRIVEYDGPLARAERLDVLFVPLLGVDDDGYRMGQGGGFYDATLGYRSRRAGGPWLVGVCYDCQRVARVPREPWDVRLDALLTESGLYRLGPGGWRRWC</sequence>
<evidence type="ECO:0000256" key="3">
    <source>
        <dbReference type="ARBA" id="ARBA00022840"/>
    </source>
</evidence>
<evidence type="ECO:0000313" key="7">
    <source>
        <dbReference type="Proteomes" id="UP000308891"/>
    </source>
</evidence>
<dbReference type="AlphaFoldDB" id="A0A4T0UR13"/>
<feature type="binding site" evidence="4">
    <location>
        <position position="53"/>
    </location>
    <ligand>
        <name>substrate</name>
    </ligand>
</feature>
<dbReference type="PIRSF" id="PIRSF006806">
    <property type="entry name" value="FTHF_cligase"/>
    <property type="match status" value="1"/>
</dbReference>
<dbReference type="GO" id="GO:0030272">
    <property type="term" value="F:5-formyltetrahydrofolate cyclo-ligase activity"/>
    <property type="evidence" value="ECO:0007669"/>
    <property type="project" value="UniProtKB-EC"/>
</dbReference>
<dbReference type="RefSeq" id="WP_136554094.1">
    <property type="nucleotide sequence ID" value="NZ_STGJ01000012.1"/>
</dbReference>
<gene>
    <name evidence="6" type="ORF">E5K04_11245</name>
</gene>
<name>A0A4T0UR13_9NEIS</name>
<dbReference type="PANTHER" id="PTHR23407">
    <property type="entry name" value="ATPASE INHIBITOR/5-FORMYLTETRAHYDROFOLATE CYCLO-LIGASE"/>
    <property type="match status" value="1"/>
</dbReference>
<comment type="similarity">
    <text evidence="1 5">Belongs to the 5-formyltetrahydrofolate cyclo-ligase family.</text>
</comment>
<evidence type="ECO:0000313" key="6">
    <source>
        <dbReference type="EMBL" id="TIC81157.1"/>
    </source>
</evidence>
<keyword evidence="2 4" id="KW-0547">Nucleotide-binding</keyword>
<dbReference type="GO" id="GO:0046872">
    <property type="term" value="F:metal ion binding"/>
    <property type="evidence" value="ECO:0007669"/>
    <property type="project" value="UniProtKB-KW"/>
</dbReference>
<comment type="cofactor">
    <cofactor evidence="5">
        <name>Mg(2+)</name>
        <dbReference type="ChEBI" id="CHEBI:18420"/>
    </cofactor>
</comment>
<dbReference type="NCBIfam" id="TIGR02727">
    <property type="entry name" value="MTHFS_bact"/>
    <property type="match status" value="1"/>
</dbReference>
<keyword evidence="6" id="KW-0436">Ligase</keyword>
<evidence type="ECO:0000256" key="2">
    <source>
        <dbReference type="ARBA" id="ARBA00022741"/>
    </source>
</evidence>
<accession>A0A4T0UR13</accession>
<dbReference type="GO" id="GO:0005524">
    <property type="term" value="F:ATP binding"/>
    <property type="evidence" value="ECO:0007669"/>
    <property type="project" value="UniProtKB-KW"/>
</dbReference>
<dbReference type="GO" id="GO:0009396">
    <property type="term" value="P:folic acid-containing compound biosynthetic process"/>
    <property type="evidence" value="ECO:0007669"/>
    <property type="project" value="TreeGrafter"/>
</dbReference>
<feature type="binding site" evidence="4">
    <location>
        <position position="58"/>
    </location>
    <ligand>
        <name>substrate</name>
    </ligand>
</feature>
<comment type="catalytic activity">
    <reaction evidence="5">
        <text>(6S)-5-formyl-5,6,7,8-tetrahydrofolate + ATP = (6R)-5,10-methenyltetrahydrofolate + ADP + phosphate</text>
        <dbReference type="Rhea" id="RHEA:10488"/>
        <dbReference type="ChEBI" id="CHEBI:30616"/>
        <dbReference type="ChEBI" id="CHEBI:43474"/>
        <dbReference type="ChEBI" id="CHEBI:57455"/>
        <dbReference type="ChEBI" id="CHEBI:57457"/>
        <dbReference type="ChEBI" id="CHEBI:456216"/>
        <dbReference type="EC" id="6.3.3.2"/>
    </reaction>
</comment>
<comment type="caution">
    <text evidence="6">The sequence shown here is derived from an EMBL/GenBank/DDBJ whole genome shotgun (WGS) entry which is preliminary data.</text>
</comment>
<dbReference type="PANTHER" id="PTHR23407:SF1">
    <property type="entry name" value="5-FORMYLTETRAHYDROFOLATE CYCLO-LIGASE"/>
    <property type="match status" value="1"/>
</dbReference>